<gene>
    <name evidence="1" type="ORF">H9889_01430</name>
</gene>
<dbReference type="PANTHER" id="PTHR36436">
    <property type="entry name" value="SLL5081 PROTEIN"/>
    <property type="match status" value="1"/>
</dbReference>
<reference evidence="1" key="1">
    <citation type="journal article" date="2021" name="PeerJ">
        <title>Extensive microbial diversity within the chicken gut microbiome revealed by metagenomics and culture.</title>
        <authorList>
            <person name="Gilroy R."/>
            <person name="Ravi A."/>
            <person name="Getino M."/>
            <person name="Pursley I."/>
            <person name="Horton D.L."/>
            <person name="Alikhan N.F."/>
            <person name="Baker D."/>
            <person name="Gharbi K."/>
            <person name="Hall N."/>
            <person name="Watson M."/>
            <person name="Adriaenssens E.M."/>
            <person name="Foster-Nyarko E."/>
            <person name="Jarju S."/>
            <person name="Secka A."/>
            <person name="Antonio M."/>
            <person name="Oren A."/>
            <person name="Chaudhuri R.R."/>
            <person name="La Ragione R."/>
            <person name="Hildebrand F."/>
            <person name="Pallen M.J."/>
        </authorList>
    </citation>
    <scope>NUCLEOTIDE SEQUENCE</scope>
    <source>
        <strain evidence="1">CHK160-9182</strain>
    </source>
</reference>
<reference evidence="1" key="2">
    <citation type="submission" date="2021-04" db="EMBL/GenBank/DDBJ databases">
        <authorList>
            <person name="Gilroy R."/>
        </authorList>
    </citation>
    <scope>NUCLEOTIDE SEQUENCE</scope>
    <source>
        <strain evidence="1">CHK160-9182</strain>
    </source>
</reference>
<evidence type="ECO:0000313" key="1">
    <source>
        <dbReference type="EMBL" id="HIW05977.1"/>
    </source>
</evidence>
<protein>
    <submittedName>
        <fullName evidence="1">DUF1963 domain-containing protein</fullName>
    </submittedName>
</protein>
<accession>A0A9D1Q3M0</accession>
<dbReference type="EMBL" id="DXHP01000035">
    <property type="protein sequence ID" value="HIW05977.1"/>
    <property type="molecule type" value="Genomic_DNA"/>
</dbReference>
<dbReference type="Proteomes" id="UP000823934">
    <property type="component" value="Unassembled WGS sequence"/>
</dbReference>
<evidence type="ECO:0000313" key="2">
    <source>
        <dbReference type="Proteomes" id="UP000823934"/>
    </source>
</evidence>
<name>A0A9D1Q3M0_9GAMM</name>
<sequence>MQTIQYPHTYEQTLIDYLEKTKMVAIRATMKEKTSPDWGIFTSKLGGIPYFPKDISYPVNKEGIPLAFLAQINLSDIFDHPELQIIAEKDPYLKYFPKQGILSFYYDINDDLMGLIYPRNYQPDWEKRGYRVLYFPEIITDEADLSRESYDQLTTLLAQEKIENYGIMPITDSYPLQFSAKETLLPLDIQIFSDPIKTALYDYIAAMEETGDIDEFYDEFYDLLAEHNCGHALSGYPFFAQHDPREEADQQHILLLQIDSLDDLMIGDCGSMQFFISEENLQQQNFNQTFYDWACG</sequence>
<dbReference type="Pfam" id="PF09234">
    <property type="entry name" value="DUF1963"/>
    <property type="match status" value="1"/>
</dbReference>
<dbReference type="Gene3D" id="2.30.320.10">
    <property type="entry name" value="YwqG-like"/>
    <property type="match status" value="1"/>
</dbReference>
<dbReference type="InterPro" id="IPR015315">
    <property type="entry name" value="DUF1963"/>
</dbReference>
<organism evidence="1 2">
    <name type="scientific">Candidatus Ignatzschineria merdigallinarum</name>
    <dbReference type="NCBI Taxonomy" id="2838621"/>
    <lineage>
        <taxon>Bacteria</taxon>
        <taxon>Pseudomonadati</taxon>
        <taxon>Pseudomonadota</taxon>
        <taxon>Gammaproteobacteria</taxon>
        <taxon>Cardiobacteriales</taxon>
        <taxon>Ignatzschineriaceae</taxon>
        <taxon>Ignatzschineria</taxon>
    </lineage>
</organism>
<dbReference type="AlphaFoldDB" id="A0A9D1Q3M0"/>
<dbReference type="PANTHER" id="PTHR36436:SF6">
    <property type="entry name" value="SLL5081 PROTEIN"/>
    <property type="match status" value="1"/>
</dbReference>
<dbReference type="InterPro" id="IPR035948">
    <property type="entry name" value="YwqG-like_sf"/>
</dbReference>
<comment type="caution">
    <text evidence="1">The sequence shown here is derived from an EMBL/GenBank/DDBJ whole genome shotgun (WGS) entry which is preliminary data.</text>
</comment>
<dbReference type="SUPFAM" id="SSF103032">
    <property type="entry name" value="Hypothetical protein YwqG"/>
    <property type="match status" value="1"/>
</dbReference>
<proteinExistence type="predicted"/>